<name>A0A016UXE6_9BILA</name>
<gene>
    <name evidence="2" type="primary">Acey_s0023.g667</name>
    <name evidence="2" type="ORF">Y032_0023g667</name>
</gene>
<dbReference type="AlphaFoldDB" id="A0A016UXE6"/>
<evidence type="ECO:0000256" key="1">
    <source>
        <dbReference type="SAM" id="Coils"/>
    </source>
</evidence>
<dbReference type="Proteomes" id="UP000024635">
    <property type="component" value="Unassembled WGS sequence"/>
</dbReference>
<organism evidence="2 3">
    <name type="scientific">Ancylostoma ceylanicum</name>
    <dbReference type="NCBI Taxonomy" id="53326"/>
    <lineage>
        <taxon>Eukaryota</taxon>
        <taxon>Metazoa</taxon>
        <taxon>Ecdysozoa</taxon>
        <taxon>Nematoda</taxon>
        <taxon>Chromadorea</taxon>
        <taxon>Rhabditida</taxon>
        <taxon>Rhabditina</taxon>
        <taxon>Rhabditomorpha</taxon>
        <taxon>Strongyloidea</taxon>
        <taxon>Ancylostomatidae</taxon>
        <taxon>Ancylostomatinae</taxon>
        <taxon>Ancylostoma</taxon>
    </lineage>
</organism>
<comment type="caution">
    <text evidence="2">The sequence shown here is derived from an EMBL/GenBank/DDBJ whole genome shotgun (WGS) entry which is preliminary data.</text>
</comment>
<dbReference type="EMBL" id="JARK01001359">
    <property type="protein sequence ID" value="EYC19686.1"/>
    <property type="molecule type" value="Genomic_DNA"/>
</dbReference>
<sequence>MRRAVFRIVRSVRLIHTSTSCSALMSNSRDNHLKESIKQISEAMEEVKALMEALMNMYNKGQKGSLFRDYMNAFPGPVPQYPQPPQKPQDGYEYPVLIIPESSFYSKPYPGYPHPGPEQVCL</sequence>
<evidence type="ECO:0000313" key="2">
    <source>
        <dbReference type="EMBL" id="EYC19686.1"/>
    </source>
</evidence>
<feature type="coiled-coil region" evidence="1">
    <location>
        <begin position="33"/>
        <end position="60"/>
    </location>
</feature>
<dbReference type="OrthoDB" id="10607861at2759"/>
<protein>
    <submittedName>
        <fullName evidence="2">Uncharacterized protein</fullName>
    </submittedName>
</protein>
<reference evidence="3" key="1">
    <citation type="journal article" date="2015" name="Nat. Genet.">
        <title>The genome and transcriptome of the zoonotic hookworm Ancylostoma ceylanicum identify infection-specific gene families.</title>
        <authorList>
            <person name="Schwarz E.M."/>
            <person name="Hu Y."/>
            <person name="Antoshechkin I."/>
            <person name="Miller M.M."/>
            <person name="Sternberg P.W."/>
            <person name="Aroian R.V."/>
        </authorList>
    </citation>
    <scope>NUCLEOTIDE SEQUENCE</scope>
    <source>
        <strain evidence="3">HY135</strain>
    </source>
</reference>
<proteinExistence type="predicted"/>
<accession>A0A016UXE6</accession>
<keyword evidence="1" id="KW-0175">Coiled coil</keyword>
<evidence type="ECO:0000313" key="3">
    <source>
        <dbReference type="Proteomes" id="UP000024635"/>
    </source>
</evidence>
<keyword evidence="3" id="KW-1185">Reference proteome</keyword>